<dbReference type="STRING" id="1317124.DW2_07088"/>
<proteinExistence type="predicted"/>
<accession>A0A085TYB1</accession>
<protein>
    <submittedName>
        <fullName evidence="2">Uncharacterized protein</fullName>
    </submittedName>
</protein>
<dbReference type="Proteomes" id="UP000028607">
    <property type="component" value="Unassembled WGS sequence"/>
</dbReference>
<reference evidence="2 3" key="2">
    <citation type="journal article" date="2015" name="Antonie Van Leeuwenhoek">
        <title>Thioclava indica sp. nov., isolated from surface seawater of the Indian Ocean.</title>
        <authorList>
            <person name="Liu Y."/>
            <person name="Lai Q."/>
            <person name="Du J."/>
            <person name="Xu H."/>
            <person name="Jiang L."/>
            <person name="Shao Z."/>
        </authorList>
    </citation>
    <scope>NUCLEOTIDE SEQUENCE [LARGE SCALE GENOMIC DNA]</scope>
    <source>
        <strain evidence="2 3">13D2W-2</strain>
    </source>
</reference>
<reference evidence="3" key="1">
    <citation type="submission" date="2013-04" db="EMBL/GenBank/DDBJ databases">
        <title>Thioclava sp. 13D2W-2 Genome Sequencing.</title>
        <authorList>
            <person name="Lai Q."/>
            <person name="Li G."/>
            <person name="Shao Z."/>
        </authorList>
    </citation>
    <scope>NUCLEOTIDE SEQUENCE [LARGE SCALE GENOMIC DNA]</scope>
    <source>
        <strain evidence="3">13D2W-2</strain>
    </source>
</reference>
<comment type="caution">
    <text evidence="2">The sequence shown here is derived from an EMBL/GenBank/DDBJ whole genome shotgun (WGS) entry which is preliminary data.</text>
</comment>
<evidence type="ECO:0000256" key="1">
    <source>
        <dbReference type="SAM" id="MobiDB-lite"/>
    </source>
</evidence>
<dbReference type="eggNOG" id="ENOG5033JPU">
    <property type="taxonomic scope" value="Bacteria"/>
</dbReference>
<evidence type="ECO:0000313" key="3">
    <source>
        <dbReference type="Proteomes" id="UP000028607"/>
    </source>
</evidence>
<gene>
    <name evidence="2" type="ORF">DW2_07088</name>
</gene>
<feature type="region of interest" description="Disordered" evidence="1">
    <location>
        <begin position="116"/>
        <end position="135"/>
    </location>
</feature>
<dbReference type="EMBL" id="AQRC01000004">
    <property type="protein sequence ID" value="KFE35708.1"/>
    <property type="molecule type" value="Genomic_DNA"/>
</dbReference>
<keyword evidence="3" id="KW-1185">Reference proteome</keyword>
<name>A0A085TYB1_9RHOB</name>
<feature type="compositionally biased region" description="Basic and acidic residues" evidence="1">
    <location>
        <begin position="116"/>
        <end position="127"/>
    </location>
</feature>
<dbReference type="AlphaFoldDB" id="A0A085TYB1"/>
<evidence type="ECO:0000313" key="2">
    <source>
        <dbReference type="EMBL" id="KFE35708.1"/>
    </source>
</evidence>
<dbReference type="PATRIC" id="fig|1317124.6.peg.1437"/>
<organism evidence="2 3">
    <name type="scientific">Thioclava atlantica</name>
    <dbReference type="NCBI Taxonomy" id="1317124"/>
    <lineage>
        <taxon>Bacteria</taxon>
        <taxon>Pseudomonadati</taxon>
        <taxon>Pseudomonadota</taxon>
        <taxon>Alphaproteobacteria</taxon>
        <taxon>Rhodobacterales</taxon>
        <taxon>Paracoccaceae</taxon>
        <taxon>Thioclava</taxon>
    </lineage>
</organism>
<sequence>MKNNDLLAQIWEGSVTCTSSGSGSQGRWLAAALLPAQTVVLCSTREDARFLVLPEAEELLPGISLGDVLVEELGIEVPYGSLIVIEPAHGAEAKHGNGDRAMDLRLPAMASRGRDGFAVHEDGRDRGGAAVSGRL</sequence>